<reference evidence="2 3" key="1">
    <citation type="submission" date="2018-06" db="EMBL/GenBank/DDBJ databases">
        <authorList>
            <consortium name="Pathogen Informatics"/>
            <person name="Doyle S."/>
        </authorList>
    </citation>
    <scope>NUCLEOTIDE SEQUENCE [LARGE SCALE GENOMIC DNA]</scope>
    <source>
        <strain evidence="2 3">NCTC10038</strain>
    </source>
</reference>
<dbReference type="Proteomes" id="UP000248640">
    <property type="component" value="Chromosome 1"/>
</dbReference>
<evidence type="ECO:0000256" key="1">
    <source>
        <dbReference type="SAM" id="MobiDB-lite"/>
    </source>
</evidence>
<evidence type="ECO:0000313" key="2">
    <source>
        <dbReference type="EMBL" id="SQF91742.1"/>
    </source>
</evidence>
<evidence type="ECO:0008006" key="4">
    <source>
        <dbReference type="Google" id="ProtNLM"/>
    </source>
</evidence>
<dbReference type="GeneID" id="61639060"/>
<proteinExistence type="predicted"/>
<dbReference type="CDD" id="cd20495">
    <property type="entry name" value="C58_PaToxP-like"/>
    <property type="match status" value="1"/>
</dbReference>
<dbReference type="EMBL" id="LS483372">
    <property type="protein sequence ID" value="SQF91742.1"/>
    <property type="molecule type" value="Genomic_DNA"/>
</dbReference>
<feature type="compositionally biased region" description="Polar residues" evidence="1">
    <location>
        <begin position="27"/>
        <end position="47"/>
    </location>
</feature>
<gene>
    <name evidence="2" type="ORF">NCTC10038_03168</name>
</gene>
<dbReference type="RefSeq" id="WP_053255986.1">
    <property type="nucleotide sequence ID" value="NZ_CBCRXZ010000002.1"/>
</dbReference>
<accession>A0A8B4IA06</accession>
<evidence type="ECO:0000313" key="3">
    <source>
        <dbReference type="Proteomes" id="UP000248640"/>
    </source>
</evidence>
<organism evidence="2 3">
    <name type="scientific">Pseudomonas fluorescens</name>
    <dbReference type="NCBI Taxonomy" id="294"/>
    <lineage>
        <taxon>Bacteria</taxon>
        <taxon>Pseudomonadati</taxon>
        <taxon>Pseudomonadota</taxon>
        <taxon>Gammaproteobacteria</taxon>
        <taxon>Pseudomonadales</taxon>
        <taxon>Pseudomonadaceae</taxon>
        <taxon>Pseudomonas</taxon>
    </lineage>
</organism>
<sequence length="1302" mass="140488">MNITHLAPQPDITAHRQTVTEPDITPQDASGTSTATRSDNSIAQAPTTSSLQRLLADQENLRSLALRLRGIVPWVNDGFSTAAWLNKNTLPLNPNSSQALAHTTPPTFTSLITELGYDLPRTADEFTALAQKIEQKALLHPLGDLGGALSWPVPLSRADELKLDRFLSSDNTGVPGLPLPRDGKATLGYLLSATALTPSDLQDPVKALQTLLDTPSAQALGHAIQAHLGGVSSDTSIYDYLLTAINVGLDPKSATISRDRNNVADYDLAHPDNIGRLPSSIVESLSQKLVSDGKATQATAKLASHLLLASRYPHFLIKDIPASVTYGSTVWTQLSLAAAKIEAQTPGRVQTMTYAEVLVAAESMPANNHAVQFAQREALRDWGGSQGVLTAPDSEPSEADIEKVRLAYNDQLTALPNISSSMQTAWPSREKMALSLLEAAFPGVDPHVFKARVLKRFYEGGGRAPGVYPELRSMLDIVMEGVKLKKNYRWIITSNIGVPINDFNNLVRSDKASVADLFDTAYAETKSAQTDGHRGMVKYLISKLPLADRRNLESGKLEFFHTNDYKIAMDFTSPLALSKRGNTLHVKTTLAGEVNIYRIDTSKGTIEKDNHLTRTFTEPYSGEKLDRRHANTVSRTTLLAPPYPGNHADENPQPPAIPNSYGSERTAFIADAFLKALALDNDDLLNHARGVSSFDADRLFNAAIGEFFLNLIPLRSAIVNFKNNKIADGLFDLFFDVIGLVTLGSGKAAHAAKALGTGLNATSKVVKTVKFIGTATLEALNPLSGLGDLAVGGGKLLGNSVNYLSAKGRDVIIKLKGLTGTFDGLKAASKTHGVAATGSYKVAGQTIEGGAVFHEGKWYAYDPISDRQYGPALKDFIPKVAAHDGEVRAFTDSWLGKMIGAVVAPPAVNPNFLKDFVSALSRAKAEDNAAYIRGQNTGKPDAIFGYSPALKIDDLKRLAVAERRTPTELGSLVKRIDELQALPDRFKTARETAQLVDADAYKRGYEAGSPEGISGFAGTLTLNQCAELAIVRGRTPEELGRLVKYMENRRIAVGLENFRVFNAEITAAGGKAVPVPQGFYLSQVSLLSDGECAAISNVMASAAAHLSPGKQDVFMKNMYAAMVPALSPGDIAELRKIDPNKATIEQRRAADVSKFRVQLNQMQEVMGTRFHHGMQARQVPHTEIIAELAKAGKASTSKTLLINGPGHGITAGYNAKKREWFYFDPNFGKATFTTEAAMSAGLESTLNRGLSSQLMPHFPGTTRDTPQYKISVFDEANLNATLSGSGVDVSFLYQENLFKTTL</sequence>
<feature type="region of interest" description="Disordered" evidence="1">
    <location>
        <begin position="1"/>
        <end position="47"/>
    </location>
</feature>
<name>A0A8B4IA06_PSEFL</name>
<protein>
    <recommendedName>
        <fullName evidence="4">Peptidase C58 YopT-type domain-containing protein</fullName>
    </recommendedName>
</protein>